<dbReference type="PANTHER" id="PTHR43434">
    <property type="entry name" value="PHOSPHOGLYCOLATE PHOSPHATASE"/>
    <property type="match status" value="1"/>
</dbReference>
<dbReference type="GeneID" id="300083694"/>
<keyword evidence="8" id="KW-1185">Reference proteome</keyword>
<dbReference type="SUPFAM" id="SSF56784">
    <property type="entry name" value="HAD-like"/>
    <property type="match status" value="1"/>
</dbReference>
<evidence type="ECO:0000313" key="8">
    <source>
        <dbReference type="Proteomes" id="UP001054897"/>
    </source>
</evidence>
<evidence type="ECO:0000256" key="5">
    <source>
        <dbReference type="ARBA" id="ARBA00022723"/>
    </source>
</evidence>
<gene>
    <name evidence="7" type="ORF">L1F06_021975</name>
</gene>
<sequence>MSNYKTTVITDLDNTLFDWVELWLNCFSAMLDEIVRISGVPKEVLIPEIAAVHQKHGTSEYSMLIEELPSLENVLNGRPAVDVFASAVQAYRDQRRKYLVLYPGVAETLQELKARGTRIIGYTESMAFYSNYRVKRLGLDGVFDFIFCPADHVLPEGVSVDDLRYYPAEHYSLQNTVQHFTPKGSKKPDTKVLEAIVTDLGLTKSECIYVGDSLMKDIAMAADCGIENAWAKYGQAHSRKEYRLLQDVTHWTPEEVAREQRIQARVDVHPDHTLEVGFSELLDIFVFRKF</sequence>
<evidence type="ECO:0000313" key="7">
    <source>
        <dbReference type="EMBL" id="USR39294.1"/>
    </source>
</evidence>
<keyword evidence="6" id="KW-0119">Carbohydrate metabolism</keyword>
<reference evidence="7" key="1">
    <citation type="submission" date="2022-06" db="EMBL/GenBank/DDBJ databases">
        <title>Complete genome of Pseudomonas hydrolytica DSWY01T.</title>
        <authorList>
            <person name="Jung J."/>
            <person name="Jeon C.O."/>
        </authorList>
    </citation>
    <scope>NUCLEOTIDE SEQUENCE</scope>
    <source>
        <strain evidence="7">DSWY01</strain>
    </source>
</reference>
<comment type="catalytic activity">
    <reaction evidence="1">
        <text>2-phosphoglycolate + H2O = glycolate + phosphate</text>
        <dbReference type="Rhea" id="RHEA:14369"/>
        <dbReference type="ChEBI" id="CHEBI:15377"/>
        <dbReference type="ChEBI" id="CHEBI:29805"/>
        <dbReference type="ChEBI" id="CHEBI:43474"/>
        <dbReference type="ChEBI" id="CHEBI:58033"/>
        <dbReference type="EC" id="3.1.3.18"/>
    </reaction>
</comment>
<evidence type="ECO:0000256" key="4">
    <source>
        <dbReference type="ARBA" id="ARBA00013078"/>
    </source>
</evidence>
<keyword evidence="7" id="KW-0378">Hydrolase</keyword>
<dbReference type="PANTHER" id="PTHR43434:SF1">
    <property type="entry name" value="PHOSPHOGLYCOLATE PHOSPHATASE"/>
    <property type="match status" value="1"/>
</dbReference>
<evidence type="ECO:0000256" key="1">
    <source>
        <dbReference type="ARBA" id="ARBA00000830"/>
    </source>
</evidence>
<dbReference type="SFLD" id="SFLDG01129">
    <property type="entry name" value="C1.5:_HAD__Beta-PGM__Phosphata"/>
    <property type="match status" value="1"/>
</dbReference>
<dbReference type="SFLD" id="SFLDS00003">
    <property type="entry name" value="Haloacid_Dehalogenase"/>
    <property type="match status" value="1"/>
</dbReference>
<evidence type="ECO:0000256" key="2">
    <source>
        <dbReference type="ARBA" id="ARBA00004818"/>
    </source>
</evidence>
<comment type="similarity">
    <text evidence="3">Belongs to the HAD-like hydrolase superfamily. CbbY/CbbZ/Gph/YieH family.</text>
</comment>
<name>A0ABY5A5Z3_9GAMM</name>
<dbReference type="EMBL" id="CP099397">
    <property type="protein sequence ID" value="USR39294.1"/>
    <property type="molecule type" value="Genomic_DNA"/>
</dbReference>
<dbReference type="Gene3D" id="3.40.50.1000">
    <property type="entry name" value="HAD superfamily/HAD-like"/>
    <property type="match status" value="1"/>
</dbReference>
<dbReference type="EC" id="3.1.3.18" evidence="4"/>
<proteinExistence type="inferred from homology"/>
<keyword evidence="5" id="KW-0479">Metal-binding</keyword>
<dbReference type="GO" id="GO:0016787">
    <property type="term" value="F:hydrolase activity"/>
    <property type="evidence" value="ECO:0007669"/>
    <property type="project" value="UniProtKB-KW"/>
</dbReference>
<protein>
    <recommendedName>
        <fullName evidence="4">phosphoglycolate phosphatase</fullName>
        <ecNumber evidence="4">3.1.3.18</ecNumber>
    </recommendedName>
</protein>
<evidence type="ECO:0000256" key="6">
    <source>
        <dbReference type="ARBA" id="ARBA00023277"/>
    </source>
</evidence>
<dbReference type="InterPro" id="IPR023214">
    <property type="entry name" value="HAD_sf"/>
</dbReference>
<dbReference type="InterPro" id="IPR050155">
    <property type="entry name" value="HAD-like_hydrolase_sf"/>
</dbReference>
<organism evidence="7 8">
    <name type="scientific">Ectopseudomonas hydrolytica</name>
    <dbReference type="NCBI Taxonomy" id="2493633"/>
    <lineage>
        <taxon>Bacteria</taxon>
        <taxon>Pseudomonadati</taxon>
        <taxon>Pseudomonadota</taxon>
        <taxon>Gammaproteobacteria</taxon>
        <taxon>Pseudomonadales</taxon>
        <taxon>Pseudomonadaceae</taxon>
        <taxon>Ectopseudomonas</taxon>
    </lineage>
</organism>
<dbReference type="Proteomes" id="UP001054897">
    <property type="component" value="Chromosome"/>
</dbReference>
<accession>A0ABY5A5Z3</accession>
<dbReference type="RefSeq" id="WP_129482569.1">
    <property type="nucleotide sequence ID" value="NZ_CP099397.1"/>
</dbReference>
<dbReference type="Pfam" id="PF00702">
    <property type="entry name" value="Hydrolase"/>
    <property type="match status" value="1"/>
</dbReference>
<evidence type="ECO:0000256" key="3">
    <source>
        <dbReference type="ARBA" id="ARBA00006171"/>
    </source>
</evidence>
<comment type="pathway">
    <text evidence="2">Organic acid metabolism; glycolate biosynthesis; glycolate from 2-phosphoglycolate: step 1/1.</text>
</comment>
<dbReference type="InterPro" id="IPR036412">
    <property type="entry name" value="HAD-like_sf"/>
</dbReference>